<keyword evidence="2 5" id="KW-0808">Transferase</keyword>
<dbReference type="STRING" id="252474.B1A74_05350"/>
<evidence type="ECO:0000256" key="3">
    <source>
        <dbReference type="ARBA" id="ARBA00022695"/>
    </source>
</evidence>
<reference evidence="6 7" key="1">
    <citation type="submission" date="2017-02" db="EMBL/GenBank/DDBJ databases">
        <title>Genomic diversity within the haloalkaliphilic genus Thioalkalivibrio.</title>
        <authorList>
            <person name="Ahn A.-C."/>
            <person name="Meier-Kolthoff J."/>
            <person name="Overmars L."/>
            <person name="Richter M."/>
            <person name="Woyke T."/>
            <person name="Sorokin D.Y."/>
            <person name="Muyzer G."/>
        </authorList>
    </citation>
    <scope>NUCLEOTIDE SEQUENCE [LARGE SCALE GENOMIC DNA]</scope>
    <source>
        <strain evidence="6 7">HL17</strain>
    </source>
</reference>
<dbReference type="GO" id="GO:0009103">
    <property type="term" value="P:lipopolysaccharide biosynthetic process"/>
    <property type="evidence" value="ECO:0007669"/>
    <property type="project" value="UniProtKB-UniRule"/>
</dbReference>
<proteinExistence type="inferred from homology"/>
<dbReference type="UniPathway" id="UPA00358">
    <property type="reaction ID" value="UER00476"/>
</dbReference>
<dbReference type="GO" id="GO:0005829">
    <property type="term" value="C:cytosol"/>
    <property type="evidence" value="ECO:0007669"/>
    <property type="project" value="TreeGrafter"/>
</dbReference>
<comment type="caution">
    <text evidence="6">The sequence shown here is derived from an EMBL/GenBank/DDBJ whole genome shotgun (WGS) entry which is preliminary data.</text>
</comment>
<dbReference type="InterPro" id="IPR004528">
    <property type="entry name" value="KdsB"/>
</dbReference>
<keyword evidence="4 5" id="KW-0448">Lipopolysaccharide biosynthesis</keyword>
<dbReference type="NCBIfam" id="NF003950">
    <property type="entry name" value="PRK05450.1-3"/>
    <property type="match status" value="1"/>
</dbReference>
<evidence type="ECO:0000256" key="1">
    <source>
        <dbReference type="ARBA" id="ARBA00004370"/>
    </source>
</evidence>
<dbReference type="EMBL" id="MUZR01000014">
    <property type="protein sequence ID" value="OOC10527.1"/>
    <property type="molecule type" value="Genomic_DNA"/>
</dbReference>
<dbReference type="PANTHER" id="PTHR42866">
    <property type="entry name" value="3-DEOXY-MANNO-OCTULOSONATE CYTIDYLYLTRANSFERASE"/>
    <property type="match status" value="1"/>
</dbReference>
<dbReference type="HAMAP" id="MF_00057">
    <property type="entry name" value="KdsB"/>
    <property type="match status" value="1"/>
</dbReference>
<sequence>MEPFVVVIPARLASSRLPEKPLVPVAGRPLIAHVVARARESRASRVIVAADDERVLAAAREAGAEAVLTAADLPSGTDRIAAVAAREGWGDESLVVNLQGDEPLTPGGVLDELAALLAESPEAGMATFGVPLGSAADLHDPNQVKLVTDDHGRALYFSRAPIPFDREAARAGRDPDTSAAVRHLGLYAYRAGFLRRMSATPPARLERLEQLEQLRALAMGAHIRVGLRAEAHPPGVDTPSDVERVEAVLGQAGGS</sequence>
<dbReference type="AlphaFoldDB" id="A0A1V2ZZI8"/>
<comment type="catalytic activity">
    <reaction evidence="5">
        <text>3-deoxy-alpha-D-manno-oct-2-ulosonate + CTP = CMP-3-deoxy-beta-D-manno-octulosonate + diphosphate</text>
        <dbReference type="Rhea" id="RHEA:23448"/>
        <dbReference type="ChEBI" id="CHEBI:33019"/>
        <dbReference type="ChEBI" id="CHEBI:37563"/>
        <dbReference type="ChEBI" id="CHEBI:85986"/>
        <dbReference type="ChEBI" id="CHEBI:85987"/>
        <dbReference type="EC" id="2.7.7.38"/>
    </reaction>
</comment>
<dbReference type="GO" id="GO:0033468">
    <property type="term" value="P:CMP-keto-3-deoxy-D-manno-octulosonic acid biosynthetic process"/>
    <property type="evidence" value="ECO:0007669"/>
    <property type="project" value="UniProtKB-UniRule"/>
</dbReference>
<dbReference type="Proteomes" id="UP000189177">
    <property type="component" value="Unassembled WGS sequence"/>
</dbReference>
<dbReference type="CDD" id="cd02517">
    <property type="entry name" value="CMP-KDO-Synthetase"/>
    <property type="match status" value="1"/>
</dbReference>
<evidence type="ECO:0000256" key="2">
    <source>
        <dbReference type="ARBA" id="ARBA00022679"/>
    </source>
</evidence>
<dbReference type="InterPro" id="IPR003329">
    <property type="entry name" value="Cytidylyl_trans"/>
</dbReference>
<dbReference type="FunFam" id="3.90.550.10:FF:000011">
    <property type="entry name" value="3-deoxy-manno-octulosonate cytidylyltransferase"/>
    <property type="match status" value="1"/>
</dbReference>
<comment type="similarity">
    <text evidence="5">Belongs to the KdsB family.</text>
</comment>
<dbReference type="InterPro" id="IPR029044">
    <property type="entry name" value="Nucleotide-diphossugar_trans"/>
</dbReference>
<comment type="function">
    <text evidence="5">Activates KDO (a required 8-carbon sugar) for incorporation into bacterial lipopolysaccharide in Gram-negative bacteria.</text>
</comment>
<name>A0A1V2ZZI8_9GAMM</name>
<dbReference type="RefSeq" id="WP_077243994.1">
    <property type="nucleotide sequence ID" value="NZ_MUZR01000014.1"/>
</dbReference>
<evidence type="ECO:0000313" key="7">
    <source>
        <dbReference type="Proteomes" id="UP000189177"/>
    </source>
</evidence>
<keyword evidence="7" id="KW-1185">Reference proteome</keyword>
<dbReference type="NCBIfam" id="TIGR00466">
    <property type="entry name" value="kdsB"/>
    <property type="match status" value="1"/>
</dbReference>
<gene>
    <name evidence="5" type="primary">kdsB</name>
    <name evidence="6" type="ORF">B1A74_05350</name>
</gene>
<organism evidence="6 7">
    <name type="scientific">Thioalkalivibrio halophilus</name>
    <dbReference type="NCBI Taxonomy" id="252474"/>
    <lineage>
        <taxon>Bacteria</taxon>
        <taxon>Pseudomonadati</taxon>
        <taxon>Pseudomonadota</taxon>
        <taxon>Gammaproteobacteria</taxon>
        <taxon>Chromatiales</taxon>
        <taxon>Ectothiorhodospiraceae</taxon>
        <taxon>Thioalkalivibrio</taxon>
    </lineage>
</organism>
<evidence type="ECO:0000256" key="4">
    <source>
        <dbReference type="ARBA" id="ARBA00022985"/>
    </source>
</evidence>
<comment type="subcellular location">
    <subcellularLocation>
        <location evidence="5">Cytoplasm</location>
    </subcellularLocation>
    <subcellularLocation>
        <location evidence="1">Membrane</location>
    </subcellularLocation>
</comment>
<dbReference type="OrthoDB" id="9815559at2"/>
<dbReference type="GO" id="GO:0016020">
    <property type="term" value="C:membrane"/>
    <property type="evidence" value="ECO:0007669"/>
    <property type="project" value="UniProtKB-SubCell"/>
</dbReference>
<dbReference type="PANTHER" id="PTHR42866:SF2">
    <property type="entry name" value="3-DEOXY-MANNO-OCTULOSONATE CYTIDYLYLTRANSFERASE, MITOCHONDRIAL"/>
    <property type="match status" value="1"/>
</dbReference>
<dbReference type="GO" id="GO:0008690">
    <property type="term" value="F:3-deoxy-manno-octulosonate cytidylyltransferase activity"/>
    <property type="evidence" value="ECO:0007669"/>
    <property type="project" value="UniProtKB-UniRule"/>
</dbReference>
<accession>A0A1V2ZZI8</accession>
<dbReference type="Gene3D" id="3.90.550.10">
    <property type="entry name" value="Spore Coat Polysaccharide Biosynthesis Protein SpsA, Chain A"/>
    <property type="match status" value="1"/>
</dbReference>
<dbReference type="SUPFAM" id="SSF53448">
    <property type="entry name" value="Nucleotide-diphospho-sugar transferases"/>
    <property type="match status" value="1"/>
</dbReference>
<protein>
    <recommendedName>
        <fullName evidence="5">3-deoxy-manno-octulosonate cytidylyltransferase</fullName>
        <ecNumber evidence="5">2.7.7.38</ecNumber>
    </recommendedName>
    <alternativeName>
        <fullName evidence="5">CMP-2-keto-3-deoxyoctulosonic acid synthase</fullName>
        <shortName evidence="5">CKS</shortName>
        <shortName evidence="5">CMP-KDO synthase</shortName>
    </alternativeName>
</protein>
<keyword evidence="5" id="KW-0963">Cytoplasm</keyword>
<comment type="pathway">
    <text evidence="5">Nucleotide-sugar biosynthesis; CMP-3-deoxy-D-manno-octulosonate biosynthesis; CMP-3-deoxy-D-manno-octulosonate from 3-deoxy-D-manno-octulosonate and CTP: step 1/1.</text>
</comment>
<keyword evidence="3 5" id="KW-0548">Nucleotidyltransferase</keyword>
<evidence type="ECO:0000256" key="5">
    <source>
        <dbReference type="HAMAP-Rule" id="MF_00057"/>
    </source>
</evidence>
<dbReference type="EC" id="2.7.7.38" evidence="5"/>
<dbReference type="NCBIfam" id="NF003952">
    <property type="entry name" value="PRK05450.1-5"/>
    <property type="match status" value="1"/>
</dbReference>
<evidence type="ECO:0000313" key="6">
    <source>
        <dbReference type="EMBL" id="OOC10527.1"/>
    </source>
</evidence>
<dbReference type="Pfam" id="PF02348">
    <property type="entry name" value="CTP_transf_3"/>
    <property type="match status" value="1"/>
</dbReference>